<dbReference type="EMBL" id="LR796380">
    <property type="protein sequence ID" value="CAB4140852.1"/>
    <property type="molecule type" value="Genomic_DNA"/>
</dbReference>
<organism evidence="1">
    <name type="scientific">uncultured Caudovirales phage</name>
    <dbReference type="NCBI Taxonomy" id="2100421"/>
    <lineage>
        <taxon>Viruses</taxon>
        <taxon>Duplodnaviria</taxon>
        <taxon>Heunggongvirae</taxon>
        <taxon>Uroviricota</taxon>
        <taxon>Caudoviricetes</taxon>
        <taxon>Peduoviridae</taxon>
        <taxon>Maltschvirus</taxon>
        <taxon>Maltschvirus maltsch</taxon>
    </lineage>
</organism>
<evidence type="ECO:0000313" key="1">
    <source>
        <dbReference type="EMBL" id="CAB4140852.1"/>
    </source>
</evidence>
<gene>
    <name evidence="1" type="ORF">UFOVP395_187</name>
</gene>
<accession>A0A6J5M3Q9</accession>
<sequence>MKEEPPILQIVPERVIKDAALVMEQEEKNNSFIYALETGKIFRDNDLTPVYLLDEKTMSIYVTSKQRLKKKFH</sequence>
<proteinExistence type="predicted"/>
<name>A0A6J5M3Q9_9CAUD</name>
<protein>
    <submittedName>
        <fullName evidence="1">Uncharacterized protein</fullName>
    </submittedName>
</protein>
<reference evidence="1" key="1">
    <citation type="submission" date="2020-04" db="EMBL/GenBank/DDBJ databases">
        <authorList>
            <person name="Chiriac C."/>
            <person name="Salcher M."/>
            <person name="Ghai R."/>
            <person name="Kavagutti S V."/>
        </authorList>
    </citation>
    <scope>NUCLEOTIDE SEQUENCE</scope>
</reference>